<dbReference type="PROSITE" id="PS01058">
    <property type="entry name" value="SAICAR_SYNTHETASE_2"/>
    <property type="match status" value="1"/>
</dbReference>
<dbReference type="AlphaFoldDB" id="A0A7V8VEK5"/>
<dbReference type="UniPathway" id="UPA00074">
    <property type="reaction ID" value="UER00131"/>
</dbReference>
<comment type="similarity">
    <text evidence="2 8">Belongs to the SAICAR synthetase family.</text>
</comment>
<dbReference type="FunFam" id="3.30.470.20:FF:000015">
    <property type="entry name" value="Phosphoribosylaminoimidazole-succinocarboxamide synthase"/>
    <property type="match status" value="1"/>
</dbReference>
<dbReference type="NCBIfam" id="TIGR00081">
    <property type="entry name" value="purC"/>
    <property type="match status" value="1"/>
</dbReference>
<evidence type="ECO:0000313" key="10">
    <source>
        <dbReference type="EMBL" id="MBA2226610.1"/>
    </source>
</evidence>
<evidence type="ECO:0000256" key="8">
    <source>
        <dbReference type="HAMAP-Rule" id="MF_00137"/>
    </source>
</evidence>
<evidence type="ECO:0000256" key="1">
    <source>
        <dbReference type="ARBA" id="ARBA00004672"/>
    </source>
</evidence>
<comment type="catalytic activity">
    <reaction evidence="7 8">
        <text>5-amino-1-(5-phospho-D-ribosyl)imidazole-4-carboxylate + L-aspartate + ATP = (2S)-2-[5-amino-1-(5-phospho-beta-D-ribosyl)imidazole-4-carboxamido]succinate + ADP + phosphate + 2 H(+)</text>
        <dbReference type="Rhea" id="RHEA:22628"/>
        <dbReference type="ChEBI" id="CHEBI:15378"/>
        <dbReference type="ChEBI" id="CHEBI:29991"/>
        <dbReference type="ChEBI" id="CHEBI:30616"/>
        <dbReference type="ChEBI" id="CHEBI:43474"/>
        <dbReference type="ChEBI" id="CHEBI:58443"/>
        <dbReference type="ChEBI" id="CHEBI:77657"/>
        <dbReference type="ChEBI" id="CHEBI:456216"/>
        <dbReference type="EC" id="6.3.2.6"/>
    </reaction>
</comment>
<accession>A0A7V8VEK5</accession>
<dbReference type="RefSeq" id="WP_194538058.1">
    <property type="nucleotide sequence ID" value="NZ_JACEFB010000007.1"/>
</dbReference>
<dbReference type="InterPro" id="IPR018236">
    <property type="entry name" value="SAICAR_synthetase_CS"/>
</dbReference>
<dbReference type="GO" id="GO:0005524">
    <property type="term" value="F:ATP binding"/>
    <property type="evidence" value="ECO:0007669"/>
    <property type="project" value="UniProtKB-KW"/>
</dbReference>
<dbReference type="EC" id="6.3.2.6" evidence="8"/>
<dbReference type="InterPro" id="IPR028923">
    <property type="entry name" value="SAICAR_synt/ADE2_N"/>
</dbReference>
<dbReference type="EMBL" id="JACEFB010000007">
    <property type="protein sequence ID" value="MBA2226610.1"/>
    <property type="molecule type" value="Genomic_DNA"/>
</dbReference>
<keyword evidence="4 8" id="KW-0547">Nucleotide-binding</keyword>
<dbReference type="PROSITE" id="PS01057">
    <property type="entry name" value="SAICAR_SYNTHETASE_1"/>
    <property type="match status" value="1"/>
</dbReference>
<dbReference type="Proteomes" id="UP000542342">
    <property type="component" value="Unassembled WGS sequence"/>
</dbReference>
<dbReference type="HAMAP" id="MF_00137">
    <property type="entry name" value="SAICAR_synth"/>
    <property type="match status" value="1"/>
</dbReference>
<evidence type="ECO:0000256" key="4">
    <source>
        <dbReference type="ARBA" id="ARBA00022741"/>
    </source>
</evidence>
<feature type="domain" description="SAICAR synthetase/ADE2 N-terminal" evidence="9">
    <location>
        <begin position="20"/>
        <end position="267"/>
    </location>
</feature>
<comment type="pathway">
    <text evidence="1 8">Purine metabolism; IMP biosynthesis via de novo pathway; 5-amino-1-(5-phospho-D-ribosyl)imidazole-4-carboxamide from 5-amino-1-(5-phospho-D-ribosyl)imidazole-4-carboxylate: step 1/2.</text>
</comment>
<organism evidence="10 11">
    <name type="scientific">Thermogemmata fonticola</name>
    <dbReference type="NCBI Taxonomy" id="2755323"/>
    <lineage>
        <taxon>Bacteria</taxon>
        <taxon>Pseudomonadati</taxon>
        <taxon>Planctomycetota</taxon>
        <taxon>Planctomycetia</taxon>
        <taxon>Gemmatales</taxon>
        <taxon>Gemmataceae</taxon>
        <taxon>Thermogemmata</taxon>
    </lineage>
</organism>
<dbReference type="InterPro" id="IPR001636">
    <property type="entry name" value="SAICAR_synth"/>
</dbReference>
<evidence type="ECO:0000313" key="11">
    <source>
        <dbReference type="Proteomes" id="UP000542342"/>
    </source>
</evidence>
<dbReference type="SUPFAM" id="SSF56104">
    <property type="entry name" value="SAICAR synthase-like"/>
    <property type="match status" value="1"/>
</dbReference>
<dbReference type="NCBIfam" id="NF010568">
    <property type="entry name" value="PRK13961.1"/>
    <property type="match status" value="1"/>
</dbReference>
<dbReference type="PANTHER" id="PTHR43700">
    <property type="entry name" value="PHOSPHORIBOSYLAMINOIMIDAZOLE-SUCCINOCARBOXAMIDE SYNTHASE"/>
    <property type="match status" value="1"/>
</dbReference>
<evidence type="ECO:0000256" key="7">
    <source>
        <dbReference type="ARBA" id="ARBA00048475"/>
    </source>
</evidence>
<comment type="caution">
    <text evidence="10">The sequence shown here is derived from an EMBL/GenBank/DDBJ whole genome shotgun (WGS) entry which is preliminary data.</text>
</comment>
<keyword evidence="5 8" id="KW-0658">Purine biosynthesis</keyword>
<proteinExistence type="inferred from homology"/>
<dbReference type="GO" id="GO:0005737">
    <property type="term" value="C:cytoplasm"/>
    <property type="evidence" value="ECO:0007669"/>
    <property type="project" value="TreeGrafter"/>
</dbReference>
<dbReference type="Gene3D" id="3.30.470.20">
    <property type="entry name" value="ATP-grasp fold, B domain"/>
    <property type="match status" value="1"/>
</dbReference>
<dbReference type="PANTHER" id="PTHR43700:SF1">
    <property type="entry name" value="PHOSPHORIBOSYLAMINOIMIDAZOLE-SUCCINOCARBOXAMIDE SYNTHASE"/>
    <property type="match status" value="1"/>
</dbReference>
<reference evidence="10 11" key="1">
    <citation type="submission" date="2020-07" db="EMBL/GenBank/DDBJ databases">
        <title>Thermogemmata thermophila gen. nov., sp. nov., a novel moderate thermophilic planctomycete from a Kamchatka hot spring.</title>
        <authorList>
            <person name="Elcheninov A.G."/>
            <person name="Podosokorskaya O.A."/>
            <person name="Kovaleva O.L."/>
            <person name="Novikov A."/>
            <person name="Bonch-Osmolovskaya E.A."/>
            <person name="Toshchakov S.V."/>
            <person name="Kublanov I.V."/>
        </authorList>
    </citation>
    <scope>NUCLEOTIDE SEQUENCE [LARGE SCALE GENOMIC DNA]</scope>
    <source>
        <strain evidence="10 11">2918</strain>
    </source>
</reference>
<gene>
    <name evidence="8" type="primary">purC</name>
    <name evidence="10" type="ORF">H0921_10605</name>
</gene>
<evidence type="ECO:0000256" key="5">
    <source>
        <dbReference type="ARBA" id="ARBA00022755"/>
    </source>
</evidence>
<keyword evidence="6 8" id="KW-0067">ATP-binding</keyword>
<dbReference type="CDD" id="cd01414">
    <property type="entry name" value="SAICAR_synt_Sc"/>
    <property type="match status" value="1"/>
</dbReference>
<dbReference type="GO" id="GO:0006189">
    <property type="term" value="P:'de novo' IMP biosynthetic process"/>
    <property type="evidence" value="ECO:0007669"/>
    <property type="project" value="UniProtKB-UniRule"/>
</dbReference>
<evidence type="ECO:0000256" key="2">
    <source>
        <dbReference type="ARBA" id="ARBA00010190"/>
    </source>
</evidence>
<dbReference type="GO" id="GO:0004639">
    <property type="term" value="F:phosphoribosylaminoimidazolesuccinocarboxamide synthase activity"/>
    <property type="evidence" value="ECO:0007669"/>
    <property type="project" value="UniProtKB-UniRule"/>
</dbReference>
<evidence type="ECO:0000256" key="3">
    <source>
        <dbReference type="ARBA" id="ARBA00022598"/>
    </source>
</evidence>
<evidence type="ECO:0000259" key="9">
    <source>
        <dbReference type="Pfam" id="PF01259"/>
    </source>
</evidence>
<dbReference type="Gene3D" id="3.30.200.20">
    <property type="entry name" value="Phosphorylase Kinase, domain 1"/>
    <property type="match status" value="1"/>
</dbReference>
<evidence type="ECO:0000256" key="6">
    <source>
        <dbReference type="ARBA" id="ARBA00022840"/>
    </source>
</evidence>
<dbReference type="Pfam" id="PF01259">
    <property type="entry name" value="SAICAR_synt"/>
    <property type="match status" value="1"/>
</dbReference>
<sequence>MSDLSDAPLLTTDIAGYPCRRGKVRDIYDLGDRLVIVATDRLSAFDWVLPTGIPHKGRILTALSDFWFQWLQVPHHLLSTELKDLPAAFQQPELAGRVMLVVKTAVIPIECVARGYLAGSGWNEYRQRGTVCDIPLPPGLRQAERLPEPIFTPATKEEGGRHDQNISLAQMQERLGRELAEELRRRTLDIYRRAAAYAEERGLILADTKLEFGLTPGGTLLLIDEVLTPDSSRYWPKESYSPGSSPPSFDKQYVRDWLESCGWDKQSPPPPLPPEVAARTAAKYRDALRRLTGRIDWPGLPA</sequence>
<name>A0A7V8VEK5_9BACT</name>
<keyword evidence="3 8" id="KW-0436">Ligase</keyword>
<keyword evidence="11" id="KW-1185">Reference proteome</keyword>
<protein>
    <recommendedName>
        <fullName evidence="8">Phosphoribosylaminoimidazole-succinocarboxamide synthase</fullName>
        <ecNumber evidence="8">6.3.2.6</ecNumber>
    </recommendedName>
    <alternativeName>
        <fullName evidence="8">SAICAR synthetase</fullName>
    </alternativeName>
</protein>